<dbReference type="EMBL" id="CAKOFQ010006751">
    <property type="protein sequence ID" value="CAH1968323.1"/>
    <property type="molecule type" value="Genomic_DNA"/>
</dbReference>
<name>A0A9P0P4E3_ACAOB</name>
<proteinExistence type="predicted"/>
<evidence type="ECO:0000313" key="2">
    <source>
        <dbReference type="Proteomes" id="UP001152888"/>
    </source>
</evidence>
<sequence>MAAFMNIRKVKQFRDRTNDFGIERTTVCKTVDYVAHVGWQNTGFHRNWRT</sequence>
<evidence type="ECO:0000313" key="1">
    <source>
        <dbReference type="EMBL" id="CAH1968323.1"/>
    </source>
</evidence>
<keyword evidence="2" id="KW-1185">Reference proteome</keyword>
<gene>
    <name evidence="1" type="ORF">ACAOBT_LOCUS7779</name>
</gene>
<protein>
    <submittedName>
        <fullName evidence="1">Uncharacterized protein</fullName>
    </submittedName>
</protein>
<dbReference type="Proteomes" id="UP001152888">
    <property type="component" value="Unassembled WGS sequence"/>
</dbReference>
<dbReference type="AlphaFoldDB" id="A0A9P0P4E3"/>
<accession>A0A9P0P4E3</accession>
<organism evidence="1 2">
    <name type="scientific">Acanthoscelides obtectus</name>
    <name type="common">Bean weevil</name>
    <name type="synonym">Bruchus obtectus</name>
    <dbReference type="NCBI Taxonomy" id="200917"/>
    <lineage>
        <taxon>Eukaryota</taxon>
        <taxon>Metazoa</taxon>
        <taxon>Ecdysozoa</taxon>
        <taxon>Arthropoda</taxon>
        <taxon>Hexapoda</taxon>
        <taxon>Insecta</taxon>
        <taxon>Pterygota</taxon>
        <taxon>Neoptera</taxon>
        <taxon>Endopterygota</taxon>
        <taxon>Coleoptera</taxon>
        <taxon>Polyphaga</taxon>
        <taxon>Cucujiformia</taxon>
        <taxon>Chrysomeloidea</taxon>
        <taxon>Chrysomelidae</taxon>
        <taxon>Bruchinae</taxon>
        <taxon>Bruchini</taxon>
        <taxon>Acanthoscelides</taxon>
    </lineage>
</organism>
<comment type="caution">
    <text evidence="1">The sequence shown here is derived from an EMBL/GenBank/DDBJ whole genome shotgun (WGS) entry which is preliminary data.</text>
</comment>
<reference evidence="1" key="1">
    <citation type="submission" date="2022-03" db="EMBL/GenBank/DDBJ databases">
        <authorList>
            <person name="Sayadi A."/>
        </authorList>
    </citation>
    <scope>NUCLEOTIDE SEQUENCE</scope>
</reference>